<protein>
    <submittedName>
        <fullName evidence="2">Uncharacterized protein</fullName>
    </submittedName>
</protein>
<accession>A0A9D3Z3B9</accession>
<evidence type="ECO:0000313" key="2">
    <source>
        <dbReference type="EMBL" id="KAH3712110.1"/>
    </source>
</evidence>
<evidence type="ECO:0000256" key="1">
    <source>
        <dbReference type="SAM" id="MobiDB-lite"/>
    </source>
</evidence>
<reference evidence="2" key="2">
    <citation type="submission" date="2020-11" db="EMBL/GenBank/DDBJ databases">
        <authorList>
            <person name="McCartney M.A."/>
            <person name="Auch B."/>
            <person name="Kono T."/>
            <person name="Mallez S."/>
            <person name="Becker A."/>
            <person name="Gohl D.M."/>
            <person name="Silverstein K.A.T."/>
            <person name="Koren S."/>
            <person name="Bechman K.B."/>
            <person name="Herman A."/>
            <person name="Abrahante J.E."/>
            <person name="Garbe J."/>
        </authorList>
    </citation>
    <scope>NUCLEOTIDE SEQUENCE</scope>
    <source>
        <strain evidence="2">Duluth1</strain>
        <tissue evidence="2">Whole animal</tissue>
    </source>
</reference>
<organism evidence="2 3">
    <name type="scientific">Dreissena polymorpha</name>
    <name type="common">Zebra mussel</name>
    <name type="synonym">Mytilus polymorpha</name>
    <dbReference type="NCBI Taxonomy" id="45954"/>
    <lineage>
        <taxon>Eukaryota</taxon>
        <taxon>Metazoa</taxon>
        <taxon>Spiralia</taxon>
        <taxon>Lophotrochozoa</taxon>
        <taxon>Mollusca</taxon>
        <taxon>Bivalvia</taxon>
        <taxon>Autobranchia</taxon>
        <taxon>Heteroconchia</taxon>
        <taxon>Euheterodonta</taxon>
        <taxon>Imparidentia</taxon>
        <taxon>Neoheterodontei</taxon>
        <taxon>Myida</taxon>
        <taxon>Dreissenoidea</taxon>
        <taxon>Dreissenidae</taxon>
        <taxon>Dreissena</taxon>
    </lineage>
</organism>
<dbReference type="EMBL" id="JAIWYP010000014">
    <property type="protein sequence ID" value="KAH3712110.1"/>
    <property type="molecule type" value="Genomic_DNA"/>
</dbReference>
<proteinExistence type="predicted"/>
<feature type="compositionally biased region" description="Basic and acidic residues" evidence="1">
    <location>
        <begin position="25"/>
        <end position="40"/>
    </location>
</feature>
<evidence type="ECO:0000313" key="3">
    <source>
        <dbReference type="Proteomes" id="UP000828390"/>
    </source>
</evidence>
<feature type="region of interest" description="Disordered" evidence="1">
    <location>
        <begin position="1"/>
        <end position="40"/>
    </location>
</feature>
<sequence>MTGNSSVIEAHAQAGHQSASNVDTQLEKPRVHTEHNDDRAAHVACSKNNFDSLLMTTA</sequence>
<name>A0A9D3Z3B9_DREPO</name>
<dbReference type="Proteomes" id="UP000828390">
    <property type="component" value="Unassembled WGS sequence"/>
</dbReference>
<reference evidence="2" key="1">
    <citation type="journal article" date="2019" name="bioRxiv">
        <title>The Genome of the Zebra Mussel, Dreissena polymorpha: A Resource for Invasive Species Research.</title>
        <authorList>
            <person name="McCartney M.A."/>
            <person name="Auch B."/>
            <person name="Kono T."/>
            <person name="Mallez S."/>
            <person name="Zhang Y."/>
            <person name="Obille A."/>
            <person name="Becker A."/>
            <person name="Abrahante J.E."/>
            <person name="Garbe J."/>
            <person name="Badalamenti J.P."/>
            <person name="Herman A."/>
            <person name="Mangelson H."/>
            <person name="Liachko I."/>
            <person name="Sullivan S."/>
            <person name="Sone E.D."/>
            <person name="Koren S."/>
            <person name="Silverstein K.A.T."/>
            <person name="Beckman K.B."/>
            <person name="Gohl D.M."/>
        </authorList>
    </citation>
    <scope>NUCLEOTIDE SEQUENCE</scope>
    <source>
        <strain evidence="2">Duluth1</strain>
        <tissue evidence="2">Whole animal</tissue>
    </source>
</reference>
<comment type="caution">
    <text evidence="2">The sequence shown here is derived from an EMBL/GenBank/DDBJ whole genome shotgun (WGS) entry which is preliminary data.</text>
</comment>
<gene>
    <name evidence="2" type="ORF">DPMN_071789</name>
</gene>
<feature type="compositionally biased region" description="Polar residues" evidence="1">
    <location>
        <begin position="15"/>
        <end position="24"/>
    </location>
</feature>
<keyword evidence="3" id="KW-1185">Reference proteome</keyword>
<dbReference type="AlphaFoldDB" id="A0A9D3Z3B9"/>